<dbReference type="PANTHER" id="PTHR11071:SF561">
    <property type="entry name" value="PEPTIDYL-PROLYL CIS-TRANS ISOMERASE D-RELATED"/>
    <property type="match status" value="1"/>
</dbReference>
<dbReference type="PRINTS" id="PR00153">
    <property type="entry name" value="CSAPPISMRASE"/>
</dbReference>
<evidence type="ECO:0000259" key="6">
    <source>
        <dbReference type="PROSITE" id="PS50072"/>
    </source>
</evidence>
<dbReference type="PROSITE" id="PS00170">
    <property type="entry name" value="CSA_PPIASE_1"/>
    <property type="match status" value="1"/>
</dbReference>
<protein>
    <recommendedName>
        <fullName evidence="5">Peptidyl-prolyl cis-trans isomerase</fullName>
        <shortName evidence="5">PPIase</shortName>
        <ecNumber evidence="5">5.2.1.8</ecNumber>
    </recommendedName>
</protein>
<evidence type="ECO:0000256" key="3">
    <source>
        <dbReference type="ARBA" id="ARBA00023110"/>
    </source>
</evidence>
<dbReference type="PROSITE" id="PS50072">
    <property type="entry name" value="CSA_PPIASE_2"/>
    <property type="match status" value="1"/>
</dbReference>
<proteinExistence type="inferred from homology"/>
<feature type="signal peptide" evidence="5">
    <location>
        <begin position="1"/>
        <end position="17"/>
    </location>
</feature>
<comment type="catalytic activity">
    <reaction evidence="1 5">
        <text>[protein]-peptidylproline (omega=180) = [protein]-peptidylproline (omega=0)</text>
        <dbReference type="Rhea" id="RHEA:16237"/>
        <dbReference type="Rhea" id="RHEA-COMP:10747"/>
        <dbReference type="Rhea" id="RHEA-COMP:10748"/>
        <dbReference type="ChEBI" id="CHEBI:83833"/>
        <dbReference type="ChEBI" id="CHEBI:83834"/>
        <dbReference type="EC" id="5.2.1.8"/>
    </reaction>
</comment>
<dbReference type="InterPro" id="IPR020892">
    <property type="entry name" value="Cyclophilin-type_PPIase_CS"/>
</dbReference>
<evidence type="ECO:0000256" key="4">
    <source>
        <dbReference type="ARBA" id="ARBA00023235"/>
    </source>
</evidence>
<dbReference type="Gene3D" id="2.40.100.10">
    <property type="entry name" value="Cyclophilin-like"/>
    <property type="match status" value="1"/>
</dbReference>
<dbReference type="GO" id="GO:0006457">
    <property type="term" value="P:protein folding"/>
    <property type="evidence" value="ECO:0007669"/>
    <property type="project" value="InterPro"/>
</dbReference>
<dbReference type="GO" id="GO:0005783">
    <property type="term" value="C:endoplasmic reticulum"/>
    <property type="evidence" value="ECO:0007669"/>
    <property type="project" value="TreeGrafter"/>
</dbReference>
<dbReference type="GO" id="GO:0016018">
    <property type="term" value="F:cyclosporin A binding"/>
    <property type="evidence" value="ECO:0007669"/>
    <property type="project" value="TreeGrafter"/>
</dbReference>
<keyword evidence="5" id="KW-0732">Signal</keyword>
<dbReference type="GO" id="GO:0003755">
    <property type="term" value="F:peptidyl-prolyl cis-trans isomerase activity"/>
    <property type="evidence" value="ECO:0007669"/>
    <property type="project" value="UniProtKB-UniRule"/>
</dbReference>
<dbReference type="EC" id="5.2.1.8" evidence="5"/>
<keyword evidence="4 5" id="KW-0413">Isomerase</keyword>
<name>A0A061S8P4_9CHLO</name>
<dbReference type="EMBL" id="GBEZ01005947">
    <property type="protein sequence ID" value="JAC79414.1"/>
    <property type="molecule type" value="Transcribed_RNA"/>
</dbReference>
<gene>
    <name evidence="7" type="primary">PPID</name>
    <name evidence="7" type="ORF">TSPGSL018_12768</name>
</gene>
<sequence>MLLRVLVHFALFFLTWGKTDLSDDFTHVVTFDVEVGDRSIGRIVIGLYGSIVPKTTENFLGLASDELSLSYRGSIFHRVIKGFMIQGGDITRGDGTGGTSIWKRLFKDENFNLKHDRPGRVSMANSGRDTNGSQFFITVVAARHLDGKHVVFGQVIQGMEVVHRINSVRTGRLDRPQVPVHIVASQVQAKYVSAWERKVYGDVAAYAIRGEVPSMRKDVA</sequence>
<feature type="domain" description="PPIase cyclophilin-type" evidence="6">
    <location>
        <begin position="30"/>
        <end position="187"/>
    </location>
</feature>
<evidence type="ECO:0000313" key="7">
    <source>
        <dbReference type="EMBL" id="JAC79414.1"/>
    </source>
</evidence>
<dbReference type="InterPro" id="IPR002130">
    <property type="entry name" value="Cyclophilin-type_PPIase_dom"/>
</dbReference>
<evidence type="ECO:0000256" key="2">
    <source>
        <dbReference type="ARBA" id="ARBA00007365"/>
    </source>
</evidence>
<feature type="chain" id="PRO_5029999953" description="Peptidyl-prolyl cis-trans isomerase" evidence="5">
    <location>
        <begin position="18"/>
        <end position="220"/>
    </location>
</feature>
<dbReference type="PANTHER" id="PTHR11071">
    <property type="entry name" value="PEPTIDYL-PROLYL CIS-TRANS ISOMERASE"/>
    <property type="match status" value="1"/>
</dbReference>
<evidence type="ECO:0000256" key="1">
    <source>
        <dbReference type="ARBA" id="ARBA00000971"/>
    </source>
</evidence>
<accession>A0A061S8P4</accession>
<keyword evidence="3 5" id="KW-0697">Rotamase</keyword>
<dbReference type="FunFam" id="2.40.100.10:FF:000001">
    <property type="entry name" value="Peptidyl-prolyl cis-trans isomerase"/>
    <property type="match status" value="1"/>
</dbReference>
<organism evidence="7">
    <name type="scientific">Tetraselmis sp. GSL018</name>
    <dbReference type="NCBI Taxonomy" id="582737"/>
    <lineage>
        <taxon>Eukaryota</taxon>
        <taxon>Viridiplantae</taxon>
        <taxon>Chlorophyta</taxon>
        <taxon>core chlorophytes</taxon>
        <taxon>Chlorodendrophyceae</taxon>
        <taxon>Chlorodendrales</taxon>
        <taxon>Chlorodendraceae</taxon>
        <taxon>Tetraselmis</taxon>
    </lineage>
</organism>
<dbReference type="InterPro" id="IPR029000">
    <property type="entry name" value="Cyclophilin-like_dom_sf"/>
</dbReference>
<dbReference type="AlphaFoldDB" id="A0A061S8P4"/>
<comment type="similarity">
    <text evidence="2 5">Belongs to the cyclophilin-type PPIase family.</text>
</comment>
<comment type="function">
    <text evidence="5">PPIases accelerate the folding of proteins. It catalyzes the cis-trans isomerization of proline imidic peptide bonds in oligopeptides.</text>
</comment>
<reference evidence="7" key="1">
    <citation type="submission" date="2014-05" db="EMBL/GenBank/DDBJ databases">
        <title>The transcriptome of the halophilic microalga Tetraselmis sp. GSL018 isolated from the Great Salt Lake, Utah.</title>
        <authorList>
            <person name="Jinkerson R.E."/>
            <person name="D'Adamo S."/>
            <person name="Posewitz M.C."/>
        </authorList>
    </citation>
    <scope>NUCLEOTIDE SEQUENCE</scope>
    <source>
        <strain evidence="7">GSL018</strain>
    </source>
</reference>
<dbReference type="SUPFAM" id="SSF50891">
    <property type="entry name" value="Cyclophilin-like"/>
    <property type="match status" value="1"/>
</dbReference>
<dbReference type="Pfam" id="PF00160">
    <property type="entry name" value="Pro_isomerase"/>
    <property type="match status" value="1"/>
</dbReference>
<evidence type="ECO:0000256" key="5">
    <source>
        <dbReference type="RuleBase" id="RU363019"/>
    </source>
</evidence>